<dbReference type="Pfam" id="PF04338">
    <property type="entry name" value="DUF481"/>
    <property type="match status" value="1"/>
</dbReference>
<dbReference type="EMBL" id="JAXDAE010000004">
    <property type="protein sequence ID" value="MDY2586834.1"/>
    <property type="molecule type" value="Genomic_DNA"/>
</dbReference>
<name>A0ABU5EL88_9FLAO</name>
<accession>A0ABU5EL88</accession>
<evidence type="ECO:0000313" key="2">
    <source>
        <dbReference type="Proteomes" id="UP001285855"/>
    </source>
</evidence>
<keyword evidence="2" id="KW-1185">Reference proteome</keyword>
<dbReference type="RefSeq" id="WP_320555210.1">
    <property type="nucleotide sequence ID" value="NZ_JAXDAE010000004.1"/>
</dbReference>
<dbReference type="InterPro" id="IPR007433">
    <property type="entry name" value="DUF481"/>
</dbReference>
<comment type="caution">
    <text evidence="1">The sequence shown here is derived from an EMBL/GenBank/DDBJ whole genome shotgun (WGS) entry which is preliminary data.</text>
</comment>
<sequence>MTNEVMRIFSISIFIFILSLSGVQLYGQSDTLVFNSGNRIVGEIKKMEKGILEIDAAYGDENFKVKWLQIDYIHTTSKFLINIKNQIYEGQIATESDKTIRVFQADSTYIICALEDIVYLKQYKDGFSNRFSAAVEVGFNLTKAQDVRQFSFRSSVGYKTSKSTFSASYNILRASQSNTETVKRTDGLLNYSRILIKDWYGVASIYTLSNTEQKIDLRANSQLGIGNYLYATNRAYWGIVTGVNNNLERFTNSQSNRNTWEVFYGTELNLYDVEDFNLAFVFVGYSGLTEKGRFRADTTIDAKYDLPWNLFIRIGFSLNYDNQPAINASQTDYILRTGIGWEW</sequence>
<evidence type="ECO:0000313" key="1">
    <source>
        <dbReference type="EMBL" id="MDY2586834.1"/>
    </source>
</evidence>
<gene>
    <name evidence="1" type="ORF">SNF14_05750</name>
</gene>
<proteinExistence type="predicted"/>
<organism evidence="1 2">
    <name type="scientific">Winogradskyella aquimaris</name>
    <dbReference type="NCBI Taxonomy" id="864074"/>
    <lineage>
        <taxon>Bacteria</taxon>
        <taxon>Pseudomonadati</taxon>
        <taxon>Bacteroidota</taxon>
        <taxon>Flavobacteriia</taxon>
        <taxon>Flavobacteriales</taxon>
        <taxon>Flavobacteriaceae</taxon>
        <taxon>Winogradskyella</taxon>
    </lineage>
</organism>
<protein>
    <submittedName>
        <fullName evidence="1">DUF481 domain-containing protein</fullName>
    </submittedName>
</protein>
<dbReference type="Proteomes" id="UP001285855">
    <property type="component" value="Unassembled WGS sequence"/>
</dbReference>
<reference evidence="1 2" key="1">
    <citation type="submission" date="2023-11" db="EMBL/GenBank/DDBJ databases">
        <title>Winogradskyella pelagius sp. nov., isolated from coastal sediment.</title>
        <authorList>
            <person name="Li F."/>
        </authorList>
    </citation>
    <scope>NUCLEOTIDE SEQUENCE [LARGE SCALE GENOMIC DNA]</scope>
    <source>
        <strain evidence="1 2">KCTC 23502</strain>
    </source>
</reference>